<comment type="caution">
    <text evidence="1">The sequence shown here is derived from an EMBL/GenBank/DDBJ whole genome shotgun (WGS) entry which is preliminary data.</text>
</comment>
<evidence type="ECO:0000313" key="1">
    <source>
        <dbReference type="EMBL" id="RKN75011.1"/>
    </source>
</evidence>
<accession>A0A3B0BRC8</accession>
<dbReference type="AlphaFoldDB" id="A0A3B0BRC8"/>
<name>A0A3B0BRC8_9BACL</name>
<protein>
    <submittedName>
        <fullName evidence="1">Uncharacterized protein</fullName>
    </submittedName>
</protein>
<organism evidence="1 2">
    <name type="scientific">Paenibacillus ginsengarvi</name>
    <dbReference type="NCBI Taxonomy" id="400777"/>
    <lineage>
        <taxon>Bacteria</taxon>
        <taxon>Bacillati</taxon>
        <taxon>Bacillota</taxon>
        <taxon>Bacilli</taxon>
        <taxon>Bacillales</taxon>
        <taxon>Paenibacillaceae</taxon>
        <taxon>Paenibacillus</taxon>
    </lineage>
</organism>
<gene>
    <name evidence="1" type="ORF">D7M11_26095</name>
</gene>
<reference evidence="1 2" key="1">
    <citation type="journal article" date="2007" name="Int. J. Syst. Evol. Microbiol.">
        <title>Paenibacillus ginsengarvi sp. nov., isolated from soil from ginseng cultivation.</title>
        <authorList>
            <person name="Yoon M.H."/>
            <person name="Ten L.N."/>
            <person name="Im W.T."/>
        </authorList>
    </citation>
    <scope>NUCLEOTIDE SEQUENCE [LARGE SCALE GENOMIC DNA]</scope>
    <source>
        <strain evidence="1 2">KCTC 13059</strain>
    </source>
</reference>
<dbReference type="EMBL" id="RBAH01000023">
    <property type="protein sequence ID" value="RKN75011.1"/>
    <property type="molecule type" value="Genomic_DNA"/>
</dbReference>
<evidence type="ECO:0000313" key="2">
    <source>
        <dbReference type="Proteomes" id="UP000282311"/>
    </source>
</evidence>
<keyword evidence="2" id="KW-1185">Reference proteome</keyword>
<proteinExistence type="predicted"/>
<sequence length="85" mass="9430">MYAGFFFIPGEDVKSVLKFTERIGDIELSYEGSTVEEIVSLKKALNPDFLVAEGPSQEIDMDALRKATQWTGHGSTTLKAYQSPK</sequence>
<dbReference type="Proteomes" id="UP000282311">
    <property type="component" value="Unassembled WGS sequence"/>
</dbReference>